<name>A0A812JSS6_SYMPI</name>
<feature type="transmembrane region" description="Helical" evidence="1">
    <location>
        <begin position="95"/>
        <end position="116"/>
    </location>
</feature>
<organism evidence="2 3">
    <name type="scientific">Symbiodinium pilosum</name>
    <name type="common">Dinoflagellate</name>
    <dbReference type="NCBI Taxonomy" id="2952"/>
    <lineage>
        <taxon>Eukaryota</taxon>
        <taxon>Sar</taxon>
        <taxon>Alveolata</taxon>
        <taxon>Dinophyceae</taxon>
        <taxon>Suessiales</taxon>
        <taxon>Symbiodiniaceae</taxon>
        <taxon>Symbiodinium</taxon>
    </lineage>
</organism>
<gene>
    <name evidence="2" type="primary">Slc35a3</name>
    <name evidence="2" type="ORF">SPIL2461_LOCUS2410</name>
</gene>
<evidence type="ECO:0000313" key="2">
    <source>
        <dbReference type="EMBL" id="CAE7212867.1"/>
    </source>
</evidence>
<proteinExistence type="predicted"/>
<keyword evidence="1" id="KW-1133">Transmembrane helix</keyword>
<feature type="transmembrane region" description="Helical" evidence="1">
    <location>
        <begin position="201"/>
        <end position="224"/>
    </location>
</feature>
<comment type="caution">
    <text evidence="2">The sequence shown here is derived from an EMBL/GenBank/DDBJ whole genome shotgun (WGS) entry which is preliminary data.</text>
</comment>
<feature type="transmembrane region" description="Helical" evidence="1">
    <location>
        <begin position="132"/>
        <end position="154"/>
    </location>
</feature>
<keyword evidence="1" id="KW-0472">Membrane</keyword>
<evidence type="ECO:0000313" key="3">
    <source>
        <dbReference type="Proteomes" id="UP000649617"/>
    </source>
</evidence>
<accession>A0A812JSS6</accession>
<keyword evidence="1" id="KW-0812">Transmembrane</keyword>
<dbReference type="OrthoDB" id="429496at2759"/>
<dbReference type="EMBL" id="CAJNIZ010002625">
    <property type="protein sequence ID" value="CAE7212867.1"/>
    <property type="molecule type" value="Genomic_DNA"/>
</dbReference>
<keyword evidence="3" id="KW-1185">Reference proteome</keyword>
<evidence type="ECO:0000256" key="1">
    <source>
        <dbReference type="SAM" id="Phobius"/>
    </source>
</evidence>
<sequence>MLQVVAFSAAVVVLHARTECLIHLAGILITMWIGEAGLSVKYLLQCYGLKDYGLVVIISLGGLHGVGFGIQKAFGHNCLTDVESVLEMDLGSGTLYRMCVADLLLSILIILAAAAYELETDLEMEFSEVPRVLASLLCWAFLCIGIAFACKGYVAFGRVVRMVEETTARLEREKSRSHLWHQSGDEDVQGMFGRLRYLRRTVSSLCLIRLVVFGHVMLFNGFLWPLPDDLRAWVPDDMGLASQLLTDSECLAHLYYLCVLGVVWYGYGGLTSLVGIHARFQDEELRLLKRALQQTTYAQASDARWQATVEDLACRAITVDALLDFYAGLGREYMPGFNPEKHTTHDVVRQAIIPLSAEASSNLARLLMKGQRLLPNVMVSHTWRGRFRDLVAAVVADSLDEQEYGRIGNLLDSDIDLIKRWISSSHRLNRTYWICAFSVNQHASICAPTELQRDSVTGRQIPRCACGCPKFLNTDEPCRADGASIHCEMNKFGDMMAWLAAKDSSFTHVLAMDGDLDLLSRAWCVAEAAESYIMGMSQHMKVFSLRHIRRKWAKVKDLRVEHMEATRPEDVTEILQRIPNKAEFNTQLQKLFDRLFGQFWHLPPSERVRMMSRELRWRINVMQAMKEEAASHPATEKNLQAL</sequence>
<reference evidence="2" key="1">
    <citation type="submission" date="2021-02" db="EMBL/GenBank/DDBJ databases">
        <authorList>
            <person name="Dougan E. K."/>
            <person name="Rhodes N."/>
            <person name="Thang M."/>
            <person name="Chan C."/>
        </authorList>
    </citation>
    <scope>NUCLEOTIDE SEQUENCE</scope>
</reference>
<dbReference type="AlphaFoldDB" id="A0A812JSS6"/>
<protein>
    <submittedName>
        <fullName evidence="2">Slc35a3 protein</fullName>
    </submittedName>
</protein>
<feature type="transmembrane region" description="Helical" evidence="1">
    <location>
        <begin position="52"/>
        <end position="74"/>
    </location>
</feature>
<dbReference type="Proteomes" id="UP000649617">
    <property type="component" value="Unassembled WGS sequence"/>
</dbReference>
<feature type="transmembrane region" description="Helical" evidence="1">
    <location>
        <begin position="254"/>
        <end position="280"/>
    </location>
</feature>